<sequence length="248" mass="27725">MLTDERHRLILKKLNESGVVKSFDLINDLNCSESTIRRDLAQLEEEGMLTRIHGGAKKHYSFDKEPTYQEKTIKNVQHKTSIGKFAASLIEENDVIYLDAGTTTLEIIPYLPDIPLTVVTNGIVHASMLATKQIPSYLVGGKLKHSTNAIVGANSLIQLKEYQFTKTFLGVNGIDLRYGCTTADPEEAAMKNLALQQSATTYMLADESKWNNVNFAKICDINEVNFIIEKLTPTHEPFQPHTNILEAT</sequence>
<evidence type="ECO:0000256" key="3">
    <source>
        <dbReference type="ARBA" id="ARBA00023163"/>
    </source>
</evidence>
<dbReference type="OrthoDB" id="9797223at2"/>
<dbReference type="Gene3D" id="1.10.10.10">
    <property type="entry name" value="Winged helix-like DNA-binding domain superfamily/Winged helix DNA-binding domain"/>
    <property type="match status" value="1"/>
</dbReference>
<reference evidence="5 6" key="2">
    <citation type="journal article" date="2002" name="Nucleic Acids Res.">
        <title>Genome sequence of Oceanobacillus iheyensis isolated from the Iheya Ridge and its unexpected adaptive capabilities to extreme environments.</title>
        <authorList>
            <person name="Takami H."/>
            <person name="Takaki Y."/>
            <person name="Uchiyama I."/>
        </authorList>
    </citation>
    <scope>NUCLEOTIDE SEQUENCE [LARGE SCALE GENOMIC DNA]</scope>
    <source>
        <strain evidence="6">DSM 14371 / CIP 107618 / JCM 11309 / KCTC 3954 / HTE831</strain>
    </source>
</reference>
<dbReference type="InterPro" id="IPR050313">
    <property type="entry name" value="Carb_Metab_HTH_regulators"/>
</dbReference>
<dbReference type="EMBL" id="BA000028">
    <property type="protein sequence ID" value="BAC12796.1"/>
    <property type="molecule type" value="Genomic_DNA"/>
</dbReference>
<dbReference type="Pfam" id="PF08220">
    <property type="entry name" value="HTH_DeoR"/>
    <property type="match status" value="1"/>
</dbReference>
<accession>Q8ES05</accession>
<keyword evidence="2" id="KW-0238">DNA-binding</keyword>
<keyword evidence="3" id="KW-0804">Transcription</keyword>
<dbReference type="InterPro" id="IPR036388">
    <property type="entry name" value="WH-like_DNA-bd_sf"/>
</dbReference>
<dbReference type="PRINTS" id="PR00037">
    <property type="entry name" value="HTHLACR"/>
</dbReference>
<keyword evidence="1" id="KW-0805">Transcription regulation</keyword>
<dbReference type="PhylomeDB" id="Q8ES05"/>
<proteinExistence type="predicted"/>
<dbReference type="GO" id="GO:0003700">
    <property type="term" value="F:DNA-binding transcription factor activity"/>
    <property type="evidence" value="ECO:0007669"/>
    <property type="project" value="InterPro"/>
</dbReference>
<protein>
    <submittedName>
        <fullName evidence="5">Transcriptional repressor of fructose operon</fullName>
    </submittedName>
</protein>
<evidence type="ECO:0000313" key="6">
    <source>
        <dbReference type="Proteomes" id="UP000000822"/>
    </source>
</evidence>
<dbReference type="CDD" id="cd00090">
    <property type="entry name" value="HTH_ARSR"/>
    <property type="match status" value="1"/>
</dbReference>
<dbReference type="Gene3D" id="3.40.50.1360">
    <property type="match status" value="1"/>
</dbReference>
<reference evidence="5 6" key="1">
    <citation type="journal article" date="2001" name="FEMS Microbiol. Lett.">
        <title>Oceanobacillus iheyensis gen. nov., sp. nov., a deep-sea extremely halotolerant and alkaliphilic species isolated from a depth of 1050 m on the Iheya Ridge.</title>
        <authorList>
            <person name="Lu J."/>
            <person name="Nogi Y."/>
            <person name="Takami H."/>
        </authorList>
    </citation>
    <scope>NUCLEOTIDE SEQUENCE [LARGE SCALE GENOMIC DNA]</scope>
    <source>
        <strain evidence="6">DSM 14371 / CIP 107618 / JCM 11309 / KCTC 3954 / HTE831</strain>
    </source>
</reference>
<dbReference type="InterPro" id="IPR014036">
    <property type="entry name" value="DeoR-like_C"/>
</dbReference>
<evidence type="ECO:0000256" key="1">
    <source>
        <dbReference type="ARBA" id="ARBA00023015"/>
    </source>
</evidence>
<dbReference type="PANTHER" id="PTHR30363:SF56">
    <property type="entry name" value="TRANSCRIPTIONAL REGULATOR, DEOR FAMILY"/>
    <property type="match status" value="1"/>
</dbReference>
<keyword evidence="6" id="KW-1185">Reference proteome</keyword>
<dbReference type="AlphaFoldDB" id="Q8ES05"/>
<dbReference type="eggNOG" id="COG1349">
    <property type="taxonomic scope" value="Bacteria"/>
</dbReference>
<dbReference type="STRING" id="221109.gene:10733061"/>
<evidence type="ECO:0000256" key="2">
    <source>
        <dbReference type="ARBA" id="ARBA00023125"/>
    </source>
</evidence>
<dbReference type="SUPFAM" id="SSF46785">
    <property type="entry name" value="Winged helix' DNA-binding domain"/>
    <property type="match status" value="1"/>
</dbReference>
<dbReference type="InterPro" id="IPR001034">
    <property type="entry name" value="DeoR_HTH"/>
</dbReference>
<dbReference type="Pfam" id="PF00455">
    <property type="entry name" value="DeoRC"/>
    <property type="match status" value="1"/>
</dbReference>
<dbReference type="SUPFAM" id="SSF100950">
    <property type="entry name" value="NagB/RpiA/CoA transferase-like"/>
    <property type="match status" value="1"/>
</dbReference>
<dbReference type="InterPro" id="IPR018356">
    <property type="entry name" value="Tscrpt_reg_HTH_DeoR_CS"/>
</dbReference>
<evidence type="ECO:0000259" key="4">
    <source>
        <dbReference type="PROSITE" id="PS51000"/>
    </source>
</evidence>
<dbReference type="InterPro" id="IPR037171">
    <property type="entry name" value="NagB/RpiA_transferase-like"/>
</dbReference>
<dbReference type="PANTHER" id="PTHR30363">
    <property type="entry name" value="HTH-TYPE TRANSCRIPTIONAL REGULATOR SRLR-RELATED"/>
    <property type="match status" value="1"/>
</dbReference>
<dbReference type="KEGG" id="oih:OB0840"/>
<name>Q8ES05_OCEIH</name>
<dbReference type="PROSITE" id="PS00894">
    <property type="entry name" value="HTH_DEOR_1"/>
    <property type="match status" value="1"/>
</dbReference>
<dbReference type="SMART" id="SM01134">
    <property type="entry name" value="DeoRC"/>
    <property type="match status" value="1"/>
</dbReference>
<dbReference type="PROSITE" id="PS51000">
    <property type="entry name" value="HTH_DEOR_2"/>
    <property type="match status" value="1"/>
</dbReference>
<dbReference type="SMART" id="SM00420">
    <property type="entry name" value="HTH_DEOR"/>
    <property type="match status" value="1"/>
</dbReference>
<dbReference type="GO" id="GO:0003677">
    <property type="term" value="F:DNA binding"/>
    <property type="evidence" value="ECO:0007669"/>
    <property type="project" value="UniProtKB-KW"/>
</dbReference>
<evidence type="ECO:0000313" key="5">
    <source>
        <dbReference type="EMBL" id="BAC12796.1"/>
    </source>
</evidence>
<feature type="domain" description="HTH deoR-type" evidence="4">
    <location>
        <begin position="3"/>
        <end position="58"/>
    </location>
</feature>
<dbReference type="InterPro" id="IPR036390">
    <property type="entry name" value="WH_DNA-bd_sf"/>
</dbReference>
<organism evidence="5 6">
    <name type="scientific">Oceanobacillus iheyensis (strain DSM 14371 / CIP 107618 / JCM 11309 / KCTC 3954 / HTE831)</name>
    <dbReference type="NCBI Taxonomy" id="221109"/>
    <lineage>
        <taxon>Bacteria</taxon>
        <taxon>Bacillati</taxon>
        <taxon>Bacillota</taxon>
        <taxon>Bacilli</taxon>
        <taxon>Bacillales</taxon>
        <taxon>Bacillaceae</taxon>
        <taxon>Oceanobacillus</taxon>
    </lineage>
</organism>
<dbReference type="InterPro" id="IPR011991">
    <property type="entry name" value="ArsR-like_HTH"/>
</dbReference>
<gene>
    <name evidence="5" type="primary">fruR</name>
</gene>
<dbReference type="HOGENOM" id="CLU_060699_1_3_9"/>
<dbReference type="Proteomes" id="UP000000822">
    <property type="component" value="Chromosome"/>
</dbReference>